<reference evidence="1" key="4">
    <citation type="submission" date="2019-03" db="UniProtKB">
        <authorList>
            <consortium name="EnsemblPlants"/>
        </authorList>
    </citation>
    <scope>IDENTIFICATION</scope>
</reference>
<reference evidence="1" key="3">
    <citation type="journal article" date="2017" name="Nature">
        <title>Genome sequence of the progenitor of the wheat D genome Aegilops tauschii.</title>
        <authorList>
            <person name="Luo M.C."/>
            <person name="Gu Y.Q."/>
            <person name="Puiu D."/>
            <person name="Wang H."/>
            <person name="Twardziok S.O."/>
            <person name="Deal K.R."/>
            <person name="Huo N."/>
            <person name="Zhu T."/>
            <person name="Wang L."/>
            <person name="Wang Y."/>
            <person name="McGuire P.E."/>
            <person name="Liu S."/>
            <person name="Long H."/>
            <person name="Ramasamy R.K."/>
            <person name="Rodriguez J.C."/>
            <person name="Van S.L."/>
            <person name="Yuan L."/>
            <person name="Wang Z."/>
            <person name="Xia Z."/>
            <person name="Xiao L."/>
            <person name="Anderson O.D."/>
            <person name="Ouyang S."/>
            <person name="Liang Y."/>
            <person name="Zimin A.V."/>
            <person name="Pertea G."/>
            <person name="Qi P."/>
            <person name="Bennetzen J.L."/>
            <person name="Dai X."/>
            <person name="Dawson M.W."/>
            <person name="Muller H.G."/>
            <person name="Kugler K."/>
            <person name="Rivarola-Duarte L."/>
            <person name="Spannagl M."/>
            <person name="Mayer K.F.X."/>
            <person name="Lu F.H."/>
            <person name="Bevan M.W."/>
            <person name="Leroy P."/>
            <person name="Li P."/>
            <person name="You F.M."/>
            <person name="Sun Q."/>
            <person name="Liu Z."/>
            <person name="Lyons E."/>
            <person name="Wicker T."/>
            <person name="Salzberg S.L."/>
            <person name="Devos K.M."/>
            <person name="Dvorak J."/>
        </authorList>
    </citation>
    <scope>NUCLEOTIDE SEQUENCE [LARGE SCALE GENOMIC DNA]</scope>
    <source>
        <strain evidence="1">cv. AL8/78</strain>
    </source>
</reference>
<dbReference type="Gramene" id="AET5Gv20722700.1">
    <property type="protein sequence ID" value="AET5Gv20722700.1"/>
    <property type="gene ID" value="AET5Gv20722700"/>
</dbReference>
<reference evidence="2" key="2">
    <citation type="journal article" date="2017" name="Nat. Plants">
        <title>The Aegilops tauschii genome reveals multiple impacts of transposons.</title>
        <authorList>
            <person name="Zhao G."/>
            <person name="Zou C."/>
            <person name="Li K."/>
            <person name="Wang K."/>
            <person name="Li T."/>
            <person name="Gao L."/>
            <person name="Zhang X."/>
            <person name="Wang H."/>
            <person name="Yang Z."/>
            <person name="Liu X."/>
            <person name="Jiang W."/>
            <person name="Mao L."/>
            <person name="Kong X."/>
            <person name="Jiao Y."/>
            <person name="Jia J."/>
        </authorList>
    </citation>
    <scope>NUCLEOTIDE SEQUENCE [LARGE SCALE GENOMIC DNA]</scope>
    <source>
        <strain evidence="2">cv. AL8/78</strain>
    </source>
</reference>
<reference evidence="1" key="5">
    <citation type="journal article" date="2021" name="G3 (Bethesda)">
        <title>Aegilops tauschii genome assembly Aet v5.0 features greater sequence contiguity and improved annotation.</title>
        <authorList>
            <person name="Wang L."/>
            <person name="Zhu T."/>
            <person name="Rodriguez J.C."/>
            <person name="Deal K.R."/>
            <person name="Dubcovsky J."/>
            <person name="McGuire P.E."/>
            <person name="Lux T."/>
            <person name="Spannagl M."/>
            <person name="Mayer K.F.X."/>
            <person name="Baldrich P."/>
            <person name="Meyers B.C."/>
            <person name="Huo N."/>
            <person name="Gu Y.Q."/>
            <person name="Zhou H."/>
            <person name="Devos K.M."/>
            <person name="Bennetzen J.L."/>
            <person name="Unver T."/>
            <person name="Budak H."/>
            <person name="Gulick P.J."/>
            <person name="Galiba G."/>
            <person name="Kalapos B."/>
            <person name="Nelson D.R."/>
            <person name="Li P."/>
            <person name="You F.M."/>
            <person name="Luo M.C."/>
            <person name="Dvorak J."/>
        </authorList>
    </citation>
    <scope>NUCLEOTIDE SEQUENCE [LARGE SCALE GENOMIC DNA]</scope>
    <source>
        <strain evidence="1">cv. AL8/78</strain>
    </source>
</reference>
<keyword evidence="2" id="KW-1185">Reference proteome</keyword>
<protein>
    <submittedName>
        <fullName evidence="1">Uncharacterized protein</fullName>
    </submittedName>
</protein>
<accession>A0A453LDC7</accession>
<dbReference type="Proteomes" id="UP000015105">
    <property type="component" value="Chromosome 5D"/>
</dbReference>
<proteinExistence type="predicted"/>
<reference evidence="2" key="1">
    <citation type="journal article" date="2014" name="Science">
        <title>Ancient hybridizations among the ancestral genomes of bread wheat.</title>
        <authorList>
            <consortium name="International Wheat Genome Sequencing Consortium,"/>
            <person name="Marcussen T."/>
            <person name="Sandve S.R."/>
            <person name="Heier L."/>
            <person name="Spannagl M."/>
            <person name="Pfeifer M."/>
            <person name="Jakobsen K.S."/>
            <person name="Wulff B.B."/>
            <person name="Steuernagel B."/>
            <person name="Mayer K.F."/>
            <person name="Olsen O.A."/>
        </authorList>
    </citation>
    <scope>NUCLEOTIDE SEQUENCE [LARGE SCALE GENOMIC DNA]</scope>
    <source>
        <strain evidence="2">cv. AL8/78</strain>
    </source>
</reference>
<sequence length="45" mass="5109">MVVDVLASSPHHDNGQSCSPIAYYTIKYSMVYRALRKLYFGSCHV</sequence>
<dbReference type="AlphaFoldDB" id="A0A453LDC7"/>
<evidence type="ECO:0000313" key="2">
    <source>
        <dbReference type="Proteomes" id="UP000015105"/>
    </source>
</evidence>
<dbReference type="EnsemblPlants" id="AET5Gv20722700.1">
    <property type="protein sequence ID" value="AET5Gv20722700.1"/>
    <property type="gene ID" value="AET5Gv20722700"/>
</dbReference>
<name>A0A453LDC7_AEGTS</name>
<evidence type="ECO:0000313" key="1">
    <source>
        <dbReference type="EnsemblPlants" id="AET5Gv20722700.1"/>
    </source>
</evidence>
<organism evidence="1 2">
    <name type="scientific">Aegilops tauschii subsp. strangulata</name>
    <name type="common">Goatgrass</name>
    <dbReference type="NCBI Taxonomy" id="200361"/>
    <lineage>
        <taxon>Eukaryota</taxon>
        <taxon>Viridiplantae</taxon>
        <taxon>Streptophyta</taxon>
        <taxon>Embryophyta</taxon>
        <taxon>Tracheophyta</taxon>
        <taxon>Spermatophyta</taxon>
        <taxon>Magnoliopsida</taxon>
        <taxon>Liliopsida</taxon>
        <taxon>Poales</taxon>
        <taxon>Poaceae</taxon>
        <taxon>BOP clade</taxon>
        <taxon>Pooideae</taxon>
        <taxon>Triticodae</taxon>
        <taxon>Triticeae</taxon>
        <taxon>Triticinae</taxon>
        <taxon>Aegilops</taxon>
    </lineage>
</organism>